<name>A0A941I6F5_9BURK</name>
<protein>
    <submittedName>
        <fullName evidence="4">ChaN family lipoprotein</fullName>
    </submittedName>
</protein>
<organism evidence="4 5">
    <name type="scientific">Undibacterium luofuense</name>
    <dbReference type="NCBI Taxonomy" id="2828733"/>
    <lineage>
        <taxon>Bacteria</taxon>
        <taxon>Pseudomonadati</taxon>
        <taxon>Pseudomonadota</taxon>
        <taxon>Betaproteobacteria</taxon>
        <taxon>Burkholderiales</taxon>
        <taxon>Oxalobacteraceae</taxon>
        <taxon>Undibacterium</taxon>
    </lineage>
</organism>
<keyword evidence="5" id="KW-1185">Reference proteome</keyword>
<feature type="chain" id="PRO_5038050231" evidence="2">
    <location>
        <begin position="30"/>
        <end position="294"/>
    </location>
</feature>
<dbReference type="PROSITE" id="PS51257">
    <property type="entry name" value="PROKAR_LIPOPROTEIN"/>
    <property type="match status" value="1"/>
</dbReference>
<dbReference type="Pfam" id="PF04187">
    <property type="entry name" value="Cofac_haem_bdg"/>
    <property type="match status" value="1"/>
</dbReference>
<accession>A0A941I6F5</accession>
<evidence type="ECO:0000256" key="1">
    <source>
        <dbReference type="SAM" id="MobiDB-lite"/>
    </source>
</evidence>
<dbReference type="AlphaFoldDB" id="A0A941I6F5"/>
<feature type="region of interest" description="Disordered" evidence="1">
    <location>
        <begin position="264"/>
        <end position="294"/>
    </location>
</feature>
<evidence type="ECO:0000256" key="2">
    <source>
        <dbReference type="SAM" id="SignalP"/>
    </source>
</evidence>
<dbReference type="Proteomes" id="UP000680067">
    <property type="component" value="Unassembled WGS sequence"/>
</dbReference>
<dbReference type="InterPro" id="IPR007314">
    <property type="entry name" value="Cofac_haem-bd_dom"/>
</dbReference>
<feature type="compositionally biased region" description="Polar residues" evidence="1">
    <location>
        <begin position="285"/>
        <end position="294"/>
    </location>
</feature>
<evidence type="ECO:0000313" key="4">
    <source>
        <dbReference type="EMBL" id="MBR7781779.1"/>
    </source>
</evidence>
<dbReference type="RefSeq" id="WP_212687119.1">
    <property type="nucleotide sequence ID" value="NZ_JAGSPN010000003.1"/>
</dbReference>
<proteinExistence type="predicted"/>
<sequence>MKINISVNKKIITTAVLPLILGLLTACQATPQAPVSAAATVTPRYLLLGEVHDHAAGHQARLAVIRQQLATNQPTALVLEQFDTDQQTALDEAQRLCSTADCLLQTLKKPGLQWQWSLYSPLIQLALDQKLPLVAGNLSRSDARRVMKEGYRAVLAEADIKRWQLSEDDLASSPHHAVVQAQQQEVLKAHCGQLPLSMAAGMAKAQIARDIVMTEKLLQQSRRSILIAGNGHVRKDIGVAYWLRFAGAESVHSHLFSESAVSAASADTQTPLPTQNRPDPCAGMTINTKPGETT</sequence>
<feature type="signal peptide" evidence="2">
    <location>
        <begin position="1"/>
        <end position="29"/>
    </location>
</feature>
<keyword evidence="4" id="KW-0449">Lipoprotein</keyword>
<dbReference type="EMBL" id="JAGSPN010000003">
    <property type="protein sequence ID" value="MBR7781779.1"/>
    <property type="molecule type" value="Genomic_DNA"/>
</dbReference>
<dbReference type="CDD" id="cd14727">
    <property type="entry name" value="ChanN-like"/>
    <property type="match status" value="1"/>
</dbReference>
<dbReference type="Gene3D" id="3.40.50.11550">
    <property type="match status" value="2"/>
</dbReference>
<dbReference type="SUPFAM" id="SSF159501">
    <property type="entry name" value="EreA/ChaN-like"/>
    <property type="match status" value="1"/>
</dbReference>
<keyword evidence="2" id="KW-0732">Signal</keyword>
<evidence type="ECO:0000259" key="3">
    <source>
        <dbReference type="Pfam" id="PF04187"/>
    </source>
</evidence>
<comment type="caution">
    <text evidence="4">The sequence shown here is derived from an EMBL/GenBank/DDBJ whole genome shotgun (WGS) entry which is preliminary data.</text>
</comment>
<gene>
    <name evidence="4" type="ORF">KDM89_06480</name>
</gene>
<feature type="domain" description="Haem-binding uptake Tiki superfamily ChaN" evidence="3">
    <location>
        <begin position="44"/>
        <end position="243"/>
    </location>
</feature>
<evidence type="ECO:0000313" key="5">
    <source>
        <dbReference type="Proteomes" id="UP000680067"/>
    </source>
</evidence>
<feature type="compositionally biased region" description="Polar residues" evidence="1">
    <location>
        <begin position="264"/>
        <end position="277"/>
    </location>
</feature>
<reference evidence="4" key="1">
    <citation type="submission" date="2021-04" db="EMBL/GenBank/DDBJ databases">
        <title>novel species isolated from subtropical streams in China.</title>
        <authorList>
            <person name="Lu H."/>
        </authorList>
    </citation>
    <scope>NUCLEOTIDE SEQUENCE</scope>
    <source>
        <strain evidence="4">LFS511W</strain>
    </source>
</reference>